<dbReference type="PRINTS" id="PR00175">
    <property type="entry name" value="NAALASMPORT"/>
</dbReference>
<name>A0ABT6H0K0_9BACI</name>
<feature type="transmembrane region" description="Helical" evidence="9">
    <location>
        <begin position="146"/>
        <end position="164"/>
    </location>
</feature>
<feature type="transmembrane region" description="Helical" evidence="9">
    <location>
        <begin position="239"/>
        <end position="262"/>
    </location>
</feature>
<accession>A0ABT6H0K0</accession>
<evidence type="ECO:0000256" key="7">
    <source>
        <dbReference type="ARBA" id="ARBA00022989"/>
    </source>
</evidence>
<dbReference type="InterPro" id="IPR001463">
    <property type="entry name" value="Na/Ala_symport"/>
</dbReference>
<feature type="transmembrane region" description="Helical" evidence="9">
    <location>
        <begin position="211"/>
        <end position="233"/>
    </location>
</feature>
<dbReference type="Pfam" id="PF01235">
    <property type="entry name" value="Na_Ala_symp"/>
    <property type="match status" value="1"/>
</dbReference>
<comment type="caution">
    <text evidence="10">The sequence shown here is derived from an EMBL/GenBank/DDBJ whole genome shotgun (WGS) entry which is preliminary data.</text>
</comment>
<keyword evidence="6 9" id="KW-0769">Symport</keyword>
<keyword evidence="8 9" id="KW-0472">Membrane</keyword>
<evidence type="ECO:0000256" key="6">
    <source>
        <dbReference type="ARBA" id="ARBA00022847"/>
    </source>
</evidence>
<feature type="transmembrane region" description="Helical" evidence="9">
    <location>
        <begin position="184"/>
        <end position="202"/>
    </location>
</feature>
<keyword evidence="3 9" id="KW-0813">Transport</keyword>
<keyword evidence="4 9" id="KW-1003">Cell membrane</keyword>
<comment type="similarity">
    <text evidence="2 9">Belongs to the alanine or glycine:cation symporter (AGCS) (TC 2.A.25) family.</text>
</comment>
<feature type="transmembrane region" description="Helical" evidence="9">
    <location>
        <begin position="345"/>
        <end position="369"/>
    </location>
</feature>
<evidence type="ECO:0000256" key="2">
    <source>
        <dbReference type="ARBA" id="ARBA00009261"/>
    </source>
</evidence>
<keyword evidence="5 9" id="KW-0812">Transmembrane</keyword>
<feature type="transmembrane region" description="Helical" evidence="9">
    <location>
        <begin position="69"/>
        <end position="93"/>
    </location>
</feature>
<dbReference type="PANTHER" id="PTHR30330:SF1">
    <property type="entry name" value="AMINO-ACID CARRIER PROTEIN ALST"/>
    <property type="match status" value="1"/>
</dbReference>
<dbReference type="RefSeq" id="WP_124563992.1">
    <property type="nucleotide sequence ID" value="NZ_JARRRY010000001.1"/>
</dbReference>
<feature type="transmembrane region" description="Helical" evidence="9">
    <location>
        <begin position="300"/>
        <end position="319"/>
    </location>
</feature>
<feature type="transmembrane region" description="Helical" evidence="9">
    <location>
        <begin position="412"/>
        <end position="435"/>
    </location>
</feature>
<evidence type="ECO:0000256" key="3">
    <source>
        <dbReference type="ARBA" id="ARBA00022448"/>
    </source>
</evidence>
<evidence type="ECO:0000256" key="9">
    <source>
        <dbReference type="RuleBase" id="RU363064"/>
    </source>
</evidence>
<keyword evidence="7 9" id="KW-1133">Transmembrane helix</keyword>
<evidence type="ECO:0000256" key="5">
    <source>
        <dbReference type="ARBA" id="ARBA00022692"/>
    </source>
</evidence>
<dbReference type="EMBL" id="JARULN010000001">
    <property type="protein sequence ID" value="MDG5752896.1"/>
    <property type="molecule type" value="Genomic_DNA"/>
</dbReference>
<feature type="transmembrane region" description="Helical" evidence="9">
    <location>
        <begin position="99"/>
        <end position="122"/>
    </location>
</feature>
<sequence length="469" mass="50398">MEFIQSFVGSVNDLLWSKLLIALLIAVGLYFTVRTKFVQFRLFNEMLRLLGEGASTVGQTTKGISSFQAFCISTASRVGIGNLAGVAMAISLGGPGAVFWMWLIALIGGASAFVESTLAQIYKIKDGDTFRGGPAYYMEKALGQRWMGALFAVLITISFGLVFNSVQANTISLAFETAFDTNRLVVGLVVTAIFAFIVFGGVKRIARMSEYIVIVMALLYIGIAIVIVVMNIAEVPAMFALIFKSAFGLEEAVGGSIGAAIMMGVKRGLFSNEAGMGSAPNAAATASVSHPVKQGLVQSLGVFVDTILICSCTAFIVLLSGKYTDTKLEGIALTQAALGSHIGDWAASFVAIIILLFAFSSLVGNYYYGETNIEFLNANKAWLYVYRFAVIGMILFGSVAKIQIVWDLADLFMGLMAIVNLIAIILLGKIAFAALNDYVKQKKAGKNPVFYSDTIEGLQHVESWERSPK</sequence>
<dbReference type="PANTHER" id="PTHR30330">
    <property type="entry name" value="AGSS FAMILY TRANSPORTER, SODIUM-ALANINE"/>
    <property type="match status" value="1"/>
</dbReference>
<feature type="transmembrane region" description="Helical" evidence="9">
    <location>
        <begin position="15"/>
        <end position="33"/>
    </location>
</feature>
<dbReference type="Proteomes" id="UP001218246">
    <property type="component" value="Unassembled WGS sequence"/>
</dbReference>
<evidence type="ECO:0000256" key="4">
    <source>
        <dbReference type="ARBA" id="ARBA00022475"/>
    </source>
</evidence>
<comment type="subcellular location">
    <subcellularLocation>
        <location evidence="1 9">Cell membrane</location>
        <topology evidence="1 9">Multi-pass membrane protein</topology>
    </subcellularLocation>
</comment>
<proteinExistence type="inferred from homology"/>
<evidence type="ECO:0000256" key="1">
    <source>
        <dbReference type="ARBA" id="ARBA00004651"/>
    </source>
</evidence>
<dbReference type="NCBIfam" id="TIGR00835">
    <property type="entry name" value="agcS"/>
    <property type="match status" value="1"/>
</dbReference>
<keyword evidence="11" id="KW-1185">Reference proteome</keyword>
<dbReference type="PROSITE" id="PS00873">
    <property type="entry name" value="NA_ALANINE_SYMP"/>
    <property type="match status" value="1"/>
</dbReference>
<reference evidence="10 11" key="1">
    <citation type="submission" date="2023-04" db="EMBL/GenBank/DDBJ databases">
        <title>Ectobacillus antri isolated from activated sludge.</title>
        <authorList>
            <person name="Yan P."/>
            <person name="Liu X."/>
        </authorList>
    </citation>
    <scope>NUCLEOTIDE SEQUENCE [LARGE SCALE GENOMIC DNA]</scope>
    <source>
        <strain evidence="10 11">C18H</strain>
    </source>
</reference>
<evidence type="ECO:0000313" key="10">
    <source>
        <dbReference type="EMBL" id="MDG5752896.1"/>
    </source>
</evidence>
<dbReference type="Gene3D" id="1.20.1740.10">
    <property type="entry name" value="Amino acid/polyamine transporter I"/>
    <property type="match status" value="1"/>
</dbReference>
<feature type="transmembrane region" description="Helical" evidence="9">
    <location>
        <begin position="381"/>
        <end position="406"/>
    </location>
</feature>
<organism evidence="10 11">
    <name type="scientific">Ectobacillus antri</name>
    <dbReference type="NCBI Taxonomy" id="2486280"/>
    <lineage>
        <taxon>Bacteria</taxon>
        <taxon>Bacillati</taxon>
        <taxon>Bacillota</taxon>
        <taxon>Bacilli</taxon>
        <taxon>Bacillales</taxon>
        <taxon>Bacillaceae</taxon>
        <taxon>Ectobacillus</taxon>
    </lineage>
</organism>
<evidence type="ECO:0000256" key="8">
    <source>
        <dbReference type="ARBA" id="ARBA00023136"/>
    </source>
</evidence>
<gene>
    <name evidence="10" type="ORF">P6P90_02635</name>
</gene>
<protein>
    <submittedName>
        <fullName evidence="10">Alanine/glycine:cation symporter family protein</fullName>
    </submittedName>
</protein>
<evidence type="ECO:0000313" key="11">
    <source>
        <dbReference type="Proteomes" id="UP001218246"/>
    </source>
</evidence>